<protein>
    <recommendedName>
        <fullName evidence="7 8">Thioredoxin</fullName>
    </recommendedName>
</protein>
<keyword evidence="3" id="KW-0813">Transport</keyword>
<dbReference type="RefSeq" id="WP_204087736.1">
    <property type="nucleotide sequence ID" value="NZ_CAKZHK010000010.1"/>
</dbReference>
<dbReference type="NCBIfam" id="TIGR01068">
    <property type="entry name" value="thioredoxin"/>
    <property type="match status" value="1"/>
</dbReference>
<sequence length="107" mass="11847">MTSPVNVTTDSFRSTVVDSDKPVLVDFWATWCGPCRKMNPVLEEIADEYDGKAVIAKVNVDENAPLASMFQVMSIPTMLLFKDGKKVEEIHGAHPKSHITTALEKLL</sequence>
<dbReference type="PIRSF" id="PIRSF000077">
    <property type="entry name" value="Thioredoxin"/>
    <property type="match status" value="1"/>
</dbReference>
<keyword evidence="4" id="KW-0249">Electron transport</keyword>
<evidence type="ECO:0000256" key="1">
    <source>
        <dbReference type="ARBA" id="ARBA00003318"/>
    </source>
</evidence>
<reference evidence="11 12" key="1">
    <citation type="submission" date="2017-08" db="EMBL/GenBank/DDBJ databases">
        <title>Infants hospitalized years apart are colonized by the same room-sourced microbial strains.</title>
        <authorList>
            <person name="Brooks B."/>
            <person name="Olm M.R."/>
            <person name="Firek B.A."/>
            <person name="Baker R."/>
            <person name="Thomas B.C."/>
            <person name="Morowitz M.J."/>
            <person name="Banfield J.F."/>
        </authorList>
    </citation>
    <scope>NUCLEOTIDE SEQUENCE [LARGE SCALE GENOMIC DNA]</scope>
    <source>
        <strain evidence="11">S2_003_000_R1_3</strain>
    </source>
</reference>
<dbReference type="InterPro" id="IPR013766">
    <property type="entry name" value="Thioredoxin_domain"/>
</dbReference>
<dbReference type="GO" id="GO:0005829">
    <property type="term" value="C:cytosol"/>
    <property type="evidence" value="ECO:0007669"/>
    <property type="project" value="TreeGrafter"/>
</dbReference>
<comment type="caution">
    <text evidence="11">The sequence shown here is derived from an EMBL/GenBank/DDBJ whole genome shotgun (WGS) entry which is preliminary data.</text>
</comment>
<dbReference type="PANTHER" id="PTHR45663:SF11">
    <property type="entry name" value="GEO12009P1"/>
    <property type="match status" value="1"/>
</dbReference>
<dbReference type="PRINTS" id="PR00421">
    <property type="entry name" value="THIOREDOXIN"/>
</dbReference>
<dbReference type="SUPFAM" id="SSF52833">
    <property type="entry name" value="Thioredoxin-like"/>
    <property type="match status" value="1"/>
</dbReference>
<evidence type="ECO:0000256" key="10">
    <source>
        <dbReference type="PIRSR" id="PIRSR000077-4"/>
    </source>
</evidence>
<dbReference type="PROSITE" id="PS00194">
    <property type="entry name" value="THIOREDOXIN_1"/>
    <property type="match status" value="1"/>
</dbReference>
<evidence type="ECO:0000256" key="9">
    <source>
        <dbReference type="PIRSR" id="PIRSR000077-1"/>
    </source>
</evidence>
<feature type="site" description="Contributes to redox potential value" evidence="9">
    <location>
        <position position="34"/>
    </location>
</feature>
<evidence type="ECO:0000256" key="8">
    <source>
        <dbReference type="PIRNR" id="PIRNR000077"/>
    </source>
</evidence>
<dbReference type="Pfam" id="PF00085">
    <property type="entry name" value="Thioredoxin"/>
    <property type="match status" value="1"/>
</dbReference>
<dbReference type="InterPro" id="IPR017937">
    <property type="entry name" value="Thioredoxin_CS"/>
</dbReference>
<name>A0A2W5T1A0_9CORY</name>
<evidence type="ECO:0000256" key="3">
    <source>
        <dbReference type="ARBA" id="ARBA00022448"/>
    </source>
</evidence>
<evidence type="ECO:0000256" key="7">
    <source>
        <dbReference type="NCBIfam" id="TIGR01068"/>
    </source>
</evidence>
<feature type="active site" description="Nucleophile" evidence="9">
    <location>
        <position position="35"/>
    </location>
</feature>
<evidence type="ECO:0000313" key="11">
    <source>
        <dbReference type="EMBL" id="PZR05706.1"/>
    </source>
</evidence>
<dbReference type="GO" id="GO:0045454">
    <property type="term" value="P:cell redox homeostasis"/>
    <property type="evidence" value="ECO:0007669"/>
    <property type="project" value="TreeGrafter"/>
</dbReference>
<dbReference type="Proteomes" id="UP000249432">
    <property type="component" value="Unassembled WGS sequence"/>
</dbReference>
<keyword evidence="6 10" id="KW-0676">Redox-active center</keyword>
<keyword evidence="5 10" id="KW-1015">Disulfide bond</keyword>
<dbReference type="AlphaFoldDB" id="A0A2W5T1A0"/>
<accession>A0A2W5T1A0</accession>
<dbReference type="PROSITE" id="PS51352">
    <property type="entry name" value="THIOREDOXIN_2"/>
    <property type="match status" value="1"/>
</dbReference>
<proteinExistence type="inferred from homology"/>
<dbReference type="FunFam" id="3.40.30.10:FF:000001">
    <property type="entry name" value="Thioredoxin"/>
    <property type="match status" value="1"/>
</dbReference>
<evidence type="ECO:0000313" key="12">
    <source>
        <dbReference type="Proteomes" id="UP000249432"/>
    </source>
</evidence>
<evidence type="ECO:0000256" key="6">
    <source>
        <dbReference type="ARBA" id="ARBA00023284"/>
    </source>
</evidence>
<comment type="similarity">
    <text evidence="2 8">Belongs to the thioredoxin family.</text>
</comment>
<feature type="site" description="Contributes to redox potential value" evidence="9">
    <location>
        <position position="33"/>
    </location>
</feature>
<evidence type="ECO:0000256" key="4">
    <source>
        <dbReference type="ARBA" id="ARBA00022982"/>
    </source>
</evidence>
<dbReference type="GO" id="GO:0015035">
    <property type="term" value="F:protein-disulfide reductase activity"/>
    <property type="evidence" value="ECO:0007669"/>
    <property type="project" value="UniProtKB-UniRule"/>
</dbReference>
<dbReference type="Gene3D" id="3.40.30.10">
    <property type="entry name" value="Glutaredoxin"/>
    <property type="match status" value="1"/>
</dbReference>
<gene>
    <name evidence="11" type="primary">trxA</name>
    <name evidence="11" type="ORF">DI525_03410</name>
</gene>
<dbReference type="InterPro" id="IPR036249">
    <property type="entry name" value="Thioredoxin-like_sf"/>
</dbReference>
<evidence type="ECO:0000256" key="2">
    <source>
        <dbReference type="ARBA" id="ARBA00008987"/>
    </source>
</evidence>
<feature type="site" description="Deprotonates C-terminal active site Cys" evidence="9">
    <location>
        <position position="26"/>
    </location>
</feature>
<feature type="disulfide bond" description="Redox-active" evidence="10">
    <location>
        <begin position="32"/>
        <end position="35"/>
    </location>
</feature>
<dbReference type="PANTHER" id="PTHR45663">
    <property type="entry name" value="GEO12009P1"/>
    <property type="match status" value="1"/>
</dbReference>
<dbReference type="EMBL" id="QFRA01000005">
    <property type="protein sequence ID" value="PZR05706.1"/>
    <property type="molecule type" value="Genomic_DNA"/>
</dbReference>
<dbReference type="CDD" id="cd02947">
    <property type="entry name" value="TRX_family"/>
    <property type="match status" value="1"/>
</dbReference>
<comment type="function">
    <text evidence="1">Participates in various redox reactions through the reversible oxidation of its active center dithiol to a disulfide and catalyzes dithiol-disulfide exchange reactions.</text>
</comment>
<organism evidence="11 12">
    <name type="scientific">Corynebacterium kroppenstedtii</name>
    <dbReference type="NCBI Taxonomy" id="161879"/>
    <lineage>
        <taxon>Bacteria</taxon>
        <taxon>Bacillati</taxon>
        <taxon>Actinomycetota</taxon>
        <taxon>Actinomycetes</taxon>
        <taxon>Mycobacteriales</taxon>
        <taxon>Corynebacteriaceae</taxon>
        <taxon>Corynebacterium</taxon>
    </lineage>
</organism>
<evidence type="ECO:0000256" key="5">
    <source>
        <dbReference type="ARBA" id="ARBA00023157"/>
    </source>
</evidence>
<dbReference type="InterPro" id="IPR005746">
    <property type="entry name" value="Thioredoxin"/>
</dbReference>
<feature type="active site" description="Nucleophile" evidence="9">
    <location>
        <position position="32"/>
    </location>
</feature>